<gene>
    <name evidence="3" type="ordered locus">Slip_2271</name>
</gene>
<dbReference type="RefSeq" id="WP_013176414.1">
    <property type="nucleotide sequence ID" value="NC_014220.1"/>
</dbReference>
<reference evidence="4" key="1">
    <citation type="journal article" date="2010" name="Stand. Genomic Sci.">
        <title>Complete genome sequence of Syntrophothermus lipocalidus type strain (TGB-C1T).</title>
        <authorList>
            <consortium name="US DOE Joint Genome Institute (JGI-PGF)"/>
            <person name="Djao O."/>
            <person name="Zhang X."/>
            <person name="Lucas S."/>
            <person name="Lapidus A."/>
            <person name="Glavina Del Rio T."/>
            <person name="Nolan M."/>
            <person name="Tice H."/>
            <person name="Cheng J."/>
            <person name="Han C."/>
            <person name="Tapia R."/>
            <person name="Goodwin L."/>
            <person name="Pitluck S."/>
            <person name="Liolios K."/>
            <person name="Ivanova N."/>
            <person name="Mavromatis K."/>
            <person name="Mikhailova N."/>
            <person name="Ovchinnikova G."/>
            <person name="Pati A."/>
            <person name="Brambilla E."/>
            <person name="Chen A."/>
            <person name="Palaniappan K."/>
            <person name="Land M."/>
            <person name="Hauser L."/>
            <person name="Chang Y."/>
            <person name="Jeffries C."/>
            <person name="Rohde M."/>
            <person name="Sikorski J."/>
            <person name="Spring S."/>
            <person name="Goker M."/>
            <person name="Detter J."/>
            <person name="Woyke T."/>
            <person name="Bristow J."/>
            <person name="Eisen J."/>
            <person name="Markowitz V."/>
            <person name="Hugenholtz P."/>
            <person name="Kyrpides N."/>
            <person name="Klenk H."/>
        </authorList>
    </citation>
    <scope>NUCLEOTIDE SEQUENCE [LARGE SCALE GENOMIC DNA]</scope>
    <source>
        <strain evidence="4">DSM 12680 / TGB-C1</strain>
    </source>
</reference>
<dbReference type="InterPro" id="IPR041902">
    <property type="entry name" value="CtsR_N_sf"/>
</dbReference>
<evidence type="ECO:0000259" key="2">
    <source>
        <dbReference type="Pfam" id="PF17727"/>
    </source>
</evidence>
<dbReference type="InterPro" id="IPR041473">
    <property type="entry name" value="CtsR_C"/>
</dbReference>
<reference evidence="3 4" key="2">
    <citation type="journal article" date="2010" name="Stand. Genomic Sci.">
        <title>Complete genome sequence of Syntrophothermus lipocalidus type strain (TGB-C1).</title>
        <authorList>
            <person name="Djao O.D."/>
            <person name="Zhang X."/>
            <person name="Lucas S."/>
            <person name="Lapidus A."/>
            <person name="Del Rio T.G."/>
            <person name="Nolan M."/>
            <person name="Tice H."/>
            <person name="Cheng J.F."/>
            <person name="Han C."/>
            <person name="Tapia R."/>
            <person name="Goodwin L."/>
            <person name="Pitluck S."/>
            <person name="Liolios K."/>
            <person name="Ivanova N."/>
            <person name="Mavromatis K."/>
            <person name="Mikhailova N."/>
            <person name="Ovchinnikova G."/>
            <person name="Pati A."/>
            <person name="Brambilla E."/>
            <person name="Chen A."/>
            <person name="Palaniappan K."/>
            <person name="Land M."/>
            <person name="Hauser L."/>
            <person name="Chang Y.J."/>
            <person name="Jeffries C.D."/>
            <person name="Rohde M."/>
            <person name="Sikorski J."/>
            <person name="Spring S."/>
            <person name="Goker M."/>
            <person name="Detter J.C."/>
            <person name="Woyke T."/>
            <person name="Bristow J."/>
            <person name="Eisen J.A."/>
            <person name="Markowitz V."/>
            <person name="Hugenholtz P."/>
            <person name="Kyrpides N.C."/>
            <person name="Klenk H.P."/>
        </authorList>
    </citation>
    <scope>NUCLEOTIDE SEQUENCE [LARGE SCALE GENOMIC DNA]</scope>
    <source>
        <strain evidence="4">DSM 12680 / TGB-C1</strain>
    </source>
</reference>
<dbReference type="AlphaFoldDB" id="D7CJQ7"/>
<name>D7CJQ7_SYNLT</name>
<evidence type="ECO:0000259" key="1">
    <source>
        <dbReference type="Pfam" id="PF05848"/>
    </source>
</evidence>
<dbReference type="InterPro" id="IPR040465">
    <property type="entry name" value="CtsR_N"/>
</dbReference>
<dbReference type="Gene3D" id="1.10.1200.150">
    <property type="entry name" value="Transcriptional regulator CtsR, C-terminal domain"/>
    <property type="match status" value="1"/>
</dbReference>
<dbReference type="EMBL" id="CP002048">
    <property type="protein sequence ID" value="ADI03012.1"/>
    <property type="molecule type" value="Genomic_DNA"/>
</dbReference>
<evidence type="ECO:0000313" key="4">
    <source>
        <dbReference type="Proteomes" id="UP000000378"/>
    </source>
</evidence>
<evidence type="ECO:0000313" key="3">
    <source>
        <dbReference type="EMBL" id="ADI03012.1"/>
    </source>
</evidence>
<dbReference type="Pfam" id="PF05848">
    <property type="entry name" value="CtsR"/>
    <property type="match status" value="1"/>
</dbReference>
<dbReference type="OrthoDB" id="1680813at2"/>
<accession>D7CJQ7</accession>
<dbReference type="InterPro" id="IPR041908">
    <property type="entry name" value="CtsR_C_sf"/>
</dbReference>
<dbReference type="Gene3D" id="3.30.56.130">
    <property type="entry name" value="Transcriptional regulator CtsR, winged HTH domain"/>
    <property type="match status" value="1"/>
</dbReference>
<feature type="domain" description="CtsR N-terminal HTH" evidence="1">
    <location>
        <begin position="3"/>
        <end position="74"/>
    </location>
</feature>
<dbReference type="eggNOG" id="COG4463">
    <property type="taxonomic scope" value="Bacteria"/>
</dbReference>
<dbReference type="KEGG" id="slp:Slip_2271"/>
<dbReference type="Proteomes" id="UP000000378">
    <property type="component" value="Chromosome"/>
</dbReference>
<dbReference type="HOGENOM" id="CLU_118139_0_1_9"/>
<sequence>MKSLADKIEEYIKVLIERSESKTLELQRTELAETFNCVPSQITYVLATRFTPEEGFVIESRRGGKGYVRIRRIKGSGLVKKIRYSQAEACDWVDALIQQGLLNGREARLIGALIDNQVLGQLGEQADVIRARMLEAIIQWLRSEN</sequence>
<proteinExistence type="predicted"/>
<feature type="domain" description="CtsR C-terminal dimerization" evidence="2">
    <location>
        <begin position="83"/>
        <end position="139"/>
    </location>
</feature>
<dbReference type="Pfam" id="PF17727">
    <property type="entry name" value="CtsR_C"/>
    <property type="match status" value="1"/>
</dbReference>
<protein>
    <submittedName>
        <fullName evidence="3">Transcriptional repressor, CtsR</fullName>
    </submittedName>
</protein>
<organism evidence="3 4">
    <name type="scientific">Syntrophothermus lipocalidus (strain DSM 12680 / TGB-C1)</name>
    <dbReference type="NCBI Taxonomy" id="643648"/>
    <lineage>
        <taxon>Bacteria</taxon>
        <taxon>Bacillati</taxon>
        <taxon>Bacillota</taxon>
        <taxon>Clostridia</taxon>
        <taxon>Eubacteriales</taxon>
        <taxon>Syntrophomonadaceae</taxon>
        <taxon>Syntrophothermus</taxon>
    </lineage>
</organism>
<keyword evidence="4" id="KW-1185">Reference proteome</keyword>
<dbReference type="STRING" id="643648.Slip_2271"/>